<reference evidence="18 19" key="1">
    <citation type="submission" date="2019-02" db="EMBL/GenBank/DDBJ databases">
        <title>Deep-cultivation of Planctomycetes and their phenomic and genomic characterization uncovers novel biology.</title>
        <authorList>
            <person name="Wiegand S."/>
            <person name="Jogler M."/>
            <person name="Boedeker C."/>
            <person name="Pinto D."/>
            <person name="Vollmers J."/>
            <person name="Rivas-Marin E."/>
            <person name="Kohn T."/>
            <person name="Peeters S.H."/>
            <person name="Heuer A."/>
            <person name="Rast P."/>
            <person name="Oberbeckmann S."/>
            <person name="Bunk B."/>
            <person name="Jeske O."/>
            <person name="Meyerdierks A."/>
            <person name="Storesund J.E."/>
            <person name="Kallscheuer N."/>
            <person name="Luecker S."/>
            <person name="Lage O.M."/>
            <person name="Pohl T."/>
            <person name="Merkel B.J."/>
            <person name="Hornburger P."/>
            <person name="Mueller R.-W."/>
            <person name="Bruemmer F."/>
            <person name="Labrenz M."/>
            <person name="Spormann A.M."/>
            <person name="Op den Camp H."/>
            <person name="Overmann J."/>
            <person name="Amann R."/>
            <person name="Jetten M.S.M."/>
            <person name="Mascher T."/>
            <person name="Medema M.H."/>
            <person name="Devos D.P."/>
            <person name="Kaster A.-K."/>
            <person name="Ovreas L."/>
            <person name="Rohde M."/>
            <person name="Galperin M.Y."/>
            <person name="Jogler C."/>
        </authorList>
    </citation>
    <scope>NUCLEOTIDE SEQUENCE [LARGE SCALE GENOMIC DNA]</scope>
    <source>
        <strain evidence="18 19">I41</strain>
    </source>
</reference>
<feature type="site" description="Important for activity" evidence="9 13">
    <location>
        <position position="101"/>
    </location>
</feature>
<comment type="catalytic activity">
    <reaction evidence="7 9 14">
        <text>(S)-4-amino-5-oxopentanoate + tRNA(Glu) + NADP(+) = L-glutamyl-tRNA(Glu) + NADPH + H(+)</text>
        <dbReference type="Rhea" id="RHEA:12344"/>
        <dbReference type="Rhea" id="RHEA-COMP:9663"/>
        <dbReference type="Rhea" id="RHEA-COMP:9680"/>
        <dbReference type="ChEBI" id="CHEBI:15378"/>
        <dbReference type="ChEBI" id="CHEBI:57501"/>
        <dbReference type="ChEBI" id="CHEBI:57783"/>
        <dbReference type="ChEBI" id="CHEBI:58349"/>
        <dbReference type="ChEBI" id="CHEBI:78442"/>
        <dbReference type="ChEBI" id="CHEBI:78520"/>
        <dbReference type="EC" id="1.2.1.70"/>
    </reaction>
</comment>
<dbReference type="Gene3D" id="3.30.460.30">
    <property type="entry name" value="Glutamyl-tRNA reductase, N-terminal domain"/>
    <property type="match status" value="1"/>
</dbReference>
<dbReference type="CDD" id="cd05213">
    <property type="entry name" value="NAD_bind_Glutamyl_tRNA_reduct"/>
    <property type="match status" value="1"/>
</dbReference>
<evidence type="ECO:0000256" key="8">
    <source>
        <dbReference type="ARBA" id="ARBA00068659"/>
    </source>
</evidence>
<evidence type="ECO:0000256" key="5">
    <source>
        <dbReference type="ARBA" id="ARBA00023002"/>
    </source>
</evidence>
<dbReference type="HAMAP" id="MF_00087">
    <property type="entry name" value="Glu_tRNA_reductase"/>
    <property type="match status" value="1"/>
</dbReference>
<dbReference type="Pfam" id="PF00745">
    <property type="entry name" value="GlutR_dimer"/>
    <property type="match status" value="1"/>
</dbReference>
<evidence type="ECO:0000256" key="6">
    <source>
        <dbReference type="ARBA" id="ARBA00023244"/>
    </source>
</evidence>
<dbReference type="FunFam" id="3.30.460.30:FF:000001">
    <property type="entry name" value="Glutamyl-tRNA reductase"/>
    <property type="match status" value="1"/>
</dbReference>
<dbReference type="AlphaFoldDB" id="A0A517U6T3"/>
<evidence type="ECO:0000256" key="9">
    <source>
        <dbReference type="HAMAP-Rule" id="MF_00087"/>
    </source>
</evidence>
<comment type="function">
    <text evidence="9">Catalyzes the NADPH-dependent reduction of glutamyl-tRNA(Glu) to glutamate 1-semialdehyde (GSA).</text>
</comment>
<dbReference type="GO" id="GO:0050661">
    <property type="term" value="F:NADP binding"/>
    <property type="evidence" value="ECO:0007669"/>
    <property type="project" value="InterPro"/>
</dbReference>
<proteinExistence type="inferred from homology"/>
<evidence type="ECO:0000256" key="4">
    <source>
        <dbReference type="ARBA" id="ARBA00022857"/>
    </source>
</evidence>
<evidence type="ECO:0000256" key="13">
    <source>
        <dbReference type="PIRSR" id="PIRSR000445-4"/>
    </source>
</evidence>
<evidence type="ECO:0000256" key="10">
    <source>
        <dbReference type="PIRSR" id="PIRSR000445-1"/>
    </source>
</evidence>
<comment type="domain">
    <text evidence="9">Possesses an unusual extended V-shaped dimeric structure with each monomer consisting of three distinct domains arranged along a curved 'spinal' alpha-helix. The N-terminal catalytic domain specifically recognizes the glutamate moiety of the substrate. The second domain is the NADPH-binding domain, and the third C-terminal domain is responsible for dimerization.</text>
</comment>
<feature type="binding site" evidence="9 11">
    <location>
        <position position="122"/>
    </location>
    <ligand>
        <name>substrate</name>
    </ligand>
</feature>
<evidence type="ECO:0000259" key="15">
    <source>
        <dbReference type="Pfam" id="PF00745"/>
    </source>
</evidence>
<feature type="binding site" evidence="9 11">
    <location>
        <position position="111"/>
    </location>
    <ligand>
        <name>substrate</name>
    </ligand>
</feature>
<gene>
    <name evidence="9 18" type="primary">hemA</name>
    <name evidence="18" type="ORF">I41_55630</name>
</gene>
<dbReference type="InterPro" id="IPR036343">
    <property type="entry name" value="GluRdtase_N_sf"/>
</dbReference>
<evidence type="ECO:0000313" key="18">
    <source>
        <dbReference type="EMBL" id="QDT76313.1"/>
    </source>
</evidence>
<dbReference type="InterPro" id="IPR000343">
    <property type="entry name" value="4pyrrol_synth_GluRdtase"/>
</dbReference>
<feature type="active site" description="Nucleophile" evidence="9 10">
    <location>
        <position position="50"/>
    </location>
</feature>
<dbReference type="OrthoDB" id="110209at2"/>
<dbReference type="PROSITE" id="PS00747">
    <property type="entry name" value="GLUTR"/>
    <property type="match status" value="1"/>
</dbReference>
<dbReference type="UniPathway" id="UPA00251">
    <property type="reaction ID" value="UER00316"/>
</dbReference>
<accession>A0A517U6T3</accession>
<evidence type="ECO:0000259" key="17">
    <source>
        <dbReference type="Pfam" id="PF05201"/>
    </source>
</evidence>
<dbReference type="InterPro" id="IPR015896">
    <property type="entry name" value="4pyrrol_synth_GluRdtase_dimer"/>
</dbReference>
<evidence type="ECO:0000256" key="11">
    <source>
        <dbReference type="PIRSR" id="PIRSR000445-2"/>
    </source>
</evidence>
<dbReference type="InterPro" id="IPR015895">
    <property type="entry name" value="4pyrrol_synth_GluRdtase_N"/>
</dbReference>
<comment type="similarity">
    <text evidence="2 9 14">Belongs to the glutamyl-tRNA reductase family.</text>
</comment>
<sequence>MNLRMVGCTHRASGVDLRQQLAFGSEQTSDALARWRERFPTAEFALLSTCNRVELYAAGAGPVEAPETDELVDALLSYHGVPTKRVEGQLLSLHQREAVAHLYRVAASLDSMVVGEPQILAQVKQAYQRSVDSGAAGPALHDLFQSALRAARRVYNETGLHKHRVSIPSVAIADFASRVFERFDDKHVLVIGAGEMAEETIRYLQDAGATRIHVVNRSPERALELAAAWKGVAVPWERLWDELAAADLVIGATGAAEPIVKAQRFERVVAPLRQQRPLFILDLAVPRNFEPEVGEQLGVYLYSLDDLALACERNRDARAAELPAAEQIIVAETDAFMAAAHRRITGPVISGLRRNLEEPKVAELERLFKKLPDLDERSRAEIVQFADRLVNKLLHPPLESLRDASQEGPPHGLLDALRRLFRLEE</sequence>
<keyword evidence="5 9" id="KW-0560">Oxidoreductase</keyword>
<dbReference type="InterPro" id="IPR006151">
    <property type="entry name" value="Shikm_DH/Glu-tRNA_Rdtase"/>
</dbReference>
<dbReference type="SUPFAM" id="SSF69075">
    <property type="entry name" value="Glutamyl tRNA-reductase dimerization domain"/>
    <property type="match status" value="1"/>
</dbReference>
<feature type="domain" description="Glutamyl-tRNA reductase N-terminal" evidence="17">
    <location>
        <begin position="6"/>
        <end position="158"/>
    </location>
</feature>
<dbReference type="InterPro" id="IPR036453">
    <property type="entry name" value="GluRdtase_dimer_dom_sf"/>
</dbReference>
<feature type="domain" description="Quinate/shikimate 5-dehydrogenase/glutamyl-tRNA reductase" evidence="16">
    <location>
        <begin position="175"/>
        <end position="308"/>
    </location>
</feature>
<dbReference type="SUPFAM" id="SSF51735">
    <property type="entry name" value="NAD(P)-binding Rossmann-fold domains"/>
    <property type="match status" value="1"/>
</dbReference>
<organism evidence="18 19">
    <name type="scientific">Lacipirellula limnantheis</name>
    <dbReference type="NCBI Taxonomy" id="2528024"/>
    <lineage>
        <taxon>Bacteria</taxon>
        <taxon>Pseudomonadati</taxon>
        <taxon>Planctomycetota</taxon>
        <taxon>Planctomycetia</taxon>
        <taxon>Pirellulales</taxon>
        <taxon>Lacipirellulaceae</taxon>
        <taxon>Lacipirellula</taxon>
    </lineage>
</organism>
<dbReference type="GO" id="GO:0008883">
    <property type="term" value="F:glutamyl-tRNA reductase activity"/>
    <property type="evidence" value="ECO:0007669"/>
    <property type="project" value="UniProtKB-UniRule"/>
</dbReference>
<evidence type="ECO:0000256" key="7">
    <source>
        <dbReference type="ARBA" id="ARBA00047464"/>
    </source>
</evidence>
<feature type="binding site" evidence="9 11">
    <location>
        <begin position="49"/>
        <end position="52"/>
    </location>
    <ligand>
        <name>substrate</name>
    </ligand>
</feature>
<evidence type="ECO:0000256" key="14">
    <source>
        <dbReference type="RuleBase" id="RU000584"/>
    </source>
</evidence>
<dbReference type="SUPFAM" id="SSF69742">
    <property type="entry name" value="Glutamyl tRNA-reductase catalytic, N-terminal domain"/>
    <property type="match status" value="1"/>
</dbReference>
<dbReference type="NCBIfam" id="TIGR01035">
    <property type="entry name" value="hemA"/>
    <property type="match status" value="1"/>
</dbReference>
<feature type="domain" description="Tetrapyrrole biosynthesis glutamyl-tRNA reductase dimerisation" evidence="15">
    <location>
        <begin position="324"/>
        <end position="423"/>
    </location>
</feature>
<dbReference type="FunFam" id="3.40.50.720:FF:000031">
    <property type="entry name" value="Glutamyl-tRNA reductase"/>
    <property type="match status" value="1"/>
</dbReference>
<dbReference type="InterPro" id="IPR018214">
    <property type="entry name" value="GluRdtase_CS"/>
</dbReference>
<dbReference type="EC" id="1.2.1.70" evidence="3 9"/>
<dbReference type="Gene3D" id="3.40.50.720">
    <property type="entry name" value="NAD(P)-binding Rossmann-like Domain"/>
    <property type="match status" value="1"/>
</dbReference>
<comment type="pathway">
    <text evidence="1 9 14">Porphyrin-containing compound metabolism; protoporphyrin-IX biosynthesis; 5-aminolevulinate from L-glutamyl-tRNA(Glu): step 1/2.</text>
</comment>
<evidence type="ECO:0000259" key="16">
    <source>
        <dbReference type="Pfam" id="PF01488"/>
    </source>
</evidence>
<name>A0A517U6T3_9BACT</name>
<evidence type="ECO:0000256" key="3">
    <source>
        <dbReference type="ARBA" id="ARBA00012970"/>
    </source>
</evidence>
<feature type="binding site" evidence="9 11">
    <location>
        <begin position="116"/>
        <end position="118"/>
    </location>
    <ligand>
        <name>substrate</name>
    </ligand>
</feature>
<dbReference type="GO" id="GO:0019353">
    <property type="term" value="P:protoporphyrinogen IX biosynthetic process from glutamate"/>
    <property type="evidence" value="ECO:0007669"/>
    <property type="project" value="TreeGrafter"/>
</dbReference>
<dbReference type="RefSeq" id="WP_145436186.1">
    <property type="nucleotide sequence ID" value="NZ_CP036339.1"/>
</dbReference>
<dbReference type="InterPro" id="IPR036291">
    <property type="entry name" value="NAD(P)-bd_dom_sf"/>
</dbReference>
<dbReference type="EMBL" id="CP036339">
    <property type="protein sequence ID" value="QDT76313.1"/>
    <property type="molecule type" value="Genomic_DNA"/>
</dbReference>
<keyword evidence="6 9" id="KW-0627">Porphyrin biosynthesis</keyword>
<dbReference type="PIRSF" id="PIRSF000445">
    <property type="entry name" value="4pyrrol_synth_GluRdtase"/>
    <property type="match status" value="1"/>
</dbReference>
<evidence type="ECO:0000256" key="12">
    <source>
        <dbReference type="PIRSR" id="PIRSR000445-3"/>
    </source>
</evidence>
<dbReference type="KEGG" id="llh:I41_55630"/>
<protein>
    <recommendedName>
        <fullName evidence="8 9">Glutamyl-tRNA reductase</fullName>
        <shortName evidence="9">GluTR</shortName>
        <ecNumber evidence="3 9">1.2.1.70</ecNumber>
    </recommendedName>
</protein>
<feature type="binding site" evidence="9 12">
    <location>
        <begin position="192"/>
        <end position="197"/>
    </location>
    <ligand>
        <name>NADP(+)</name>
        <dbReference type="ChEBI" id="CHEBI:58349"/>
    </ligand>
</feature>
<dbReference type="PANTHER" id="PTHR43013">
    <property type="entry name" value="GLUTAMYL-TRNA REDUCTASE"/>
    <property type="match status" value="1"/>
</dbReference>
<dbReference type="Proteomes" id="UP000317909">
    <property type="component" value="Chromosome"/>
</dbReference>
<dbReference type="Pfam" id="PF05201">
    <property type="entry name" value="GlutR_N"/>
    <property type="match status" value="1"/>
</dbReference>
<evidence type="ECO:0000256" key="1">
    <source>
        <dbReference type="ARBA" id="ARBA00005059"/>
    </source>
</evidence>
<comment type="miscellaneous">
    <text evidence="9">During catalysis, the active site Cys acts as a nucleophile attacking the alpha-carbonyl group of tRNA-bound glutamate with the formation of a thioester intermediate between enzyme and glutamate, and the concomitant release of tRNA(Glu). The thioester intermediate is finally reduced by direct hydride transfer from NADPH, to form the product GSA.</text>
</comment>
<keyword evidence="19" id="KW-1185">Reference proteome</keyword>
<evidence type="ECO:0000313" key="19">
    <source>
        <dbReference type="Proteomes" id="UP000317909"/>
    </source>
</evidence>
<comment type="subunit">
    <text evidence="9">Homodimer.</text>
</comment>
<keyword evidence="4 9" id="KW-0521">NADP</keyword>
<dbReference type="Pfam" id="PF01488">
    <property type="entry name" value="Shikimate_DH"/>
    <property type="match status" value="1"/>
</dbReference>
<dbReference type="PANTHER" id="PTHR43013:SF1">
    <property type="entry name" value="GLUTAMYL-TRNA REDUCTASE"/>
    <property type="match status" value="1"/>
</dbReference>
<evidence type="ECO:0000256" key="2">
    <source>
        <dbReference type="ARBA" id="ARBA00005916"/>
    </source>
</evidence>